<sequence length="79" mass="8733">NNLGCAPFILLNVSHGFAGKMKIVEEPNTFGLNNPFMAQTNRLQPRVTPSPVSGTFRWNAYSGILGYDEPPKITYDSKC</sequence>
<dbReference type="Ensembl" id="ENSPMGT00000005969.1">
    <property type="protein sequence ID" value="ENSPMGP00000005625.1"/>
    <property type="gene ID" value="ENSPMGG00000004726.1"/>
</dbReference>
<organism evidence="1 2">
    <name type="scientific">Periophthalmus magnuspinnatus</name>
    <dbReference type="NCBI Taxonomy" id="409849"/>
    <lineage>
        <taxon>Eukaryota</taxon>
        <taxon>Metazoa</taxon>
        <taxon>Chordata</taxon>
        <taxon>Craniata</taxon>
        <taxon>Vertebrata</taxon>
        <taxon>Euteleostomi</taxon>
        <taxon>Actinopterygii</taxon>
        <taxon>Neopterygii</taxon>
        <taxon>Teleostei</taxon>
        <taxon>Neoteleostei</taxon>
        <taxon>Acanthomorphata</taxon>
        <taxon>Gobiaria</taxon>
        <taxon>Gobiiformes</taxon>
        <taxon>Gobioidei</taxon>
        <taxon>Gobiidae</taxon>
        <taxon>Oxudercinae</taxon>
        <taxon>Periophthalmus</taxon>
    </lineage>
</organism>
<reference evidence="1" key="2">
    <citation type="submission" date="2025-09" db="UniProtKB">
        <authorList>
            <consortium name="Ensembl"/>
        </authorList>
    </citation>
    <scope>IDENTIFICATION</scope>
</reference>
<keyword evidence="2" id="KW-1185">Reference proteome</keyword>
<reference evidence="1" key="1">
    <citation type="submission" date="2025-08" db="UniProtKB">
        <authorList>
            <consortium name="Ensembl"/>
        </authorList>
    </citation>
    <scope>IDENTIFICATION</scope>
</reference>
<dbReference type="Proteomes" id="UP000261520">
    <property type="component" value="Unplaced"/>
</dbReference>
<dbReference type="STRING" id="409849.ENSPMGP00000005625"/>
<evidence type="ECO:0000313" key="1">
    <source>
        <dbReference type="Ensembl" id="ENSPMGP00000005625.1"/>
    </source>
</evidence>
<dbReference type="AlphaFoldDB" id="A0A3B3ZM49"/>
<accession>A0A3B3ZM49</accession>
<name>A0A3B3ZM49_9GOBI</name>
<proteinExistence type="predicted"/>
<protein>
    <submittedName>
        <fullName evidence="1">Uncharacterized protein</fullName>
    </submittedName>
</protein>
<evidence type="ECO:0000313" key="2">
    <source>
        <dbReference type="Proteomes" id="UP000261520"/>
    </source>
</evidence>